<gene>
    <name evidence="1" type="ORF">DSPE1174_LOCUS27093</name>
</gene>
<accession>A0A7S2GUF6</accession>
<evidence type="ECO:0000313" key="1">
    <source>
        <dbReference type="EMBL" id="CAD9470211.1"/>
    </source>
</evidence>
<organism evidence="1">
    <name type="scientific">Octactis speculum</name>
    <dbReference type="NCBI Taxonomy" id="3111310"/>
    <lineage>
        <taxon>Eukaryota</taxon>
        <taxon>Sar</taxon>
        <taxon>Stramenopiles</taxon>
        <taxon>Ochrophyta</taxon>
        <taxon>Dictyochophyceae</taxon>
        <taxon>Dictyochales</taxon>
        <taxon>Dictyochaceae</taxon>
        <taxon>Octactis</taxon>
    </lineage>
</organism>
<dbReference type="AlphaFoldDB" id="A0A7S2GUF6"/>
<dbReference type="EMBL" id="HBGS01052479">
    <property type="protein sequence ID" value="CAD9470211.1"/>
    <property type="molecule type" value="Transcribed_RNA"/>
</dbReference>
<name>A0A7S2GUF6_9STRA</name>
<reference evidence="1" key="1">
    <citation type="submission" date="2021-01" db="EMBL/GenBank/DDBJ databases">
        <authorList>
            <person name="Corre E."/>
            <person name="Pelletier E."/>
            <person name="Niang G."/>
            <person name="Scheremetjew M."/>
            <person name="Finn R."/>
            <person name="Kale V."/>
            <person name="Holt S."/>
            <person name="Cochrane G."/>
            <person name="Meng A."/>
            <person name="Brown T."/>
            <person name="Cohen L."/>
        </authorList>
    </citation>
    <scope>NUCLEOTIDE SEQUENCE</scope>
    <source>
        <strain evidence="1">CCMP1381</strain>
    </source>
</reference>
<sequence length="197" mass="22655">MEIVPASRQSLTSSKDLAVCNGESDLLRKRLDELVFPELLRAFSLVVFEEFKELVTSVADLSNAKVSVANVKGVDRMRVKRQNYEDDHCLDKPPFTAYITDTLRCTFICPQTDASDSMSRAWDQLNDEPRLTVLRLKNKALEEVNPYNLHVNVMFEPKCCQCKIIVEIQIQNERVYNMKKINHGMYQIVRAPNAEEL</sequence>
<proteinExistence type="predicted"/>
<protein>
    <submittedName>
        <fullName evidence="1">Uncharacterized protein</fullName>
    </submittedName>
</protein>